<gene>
    <name evidence="7" type="ORF">FB550_102465</name>
</gene>
<dbReference type="Pfam" id="PF01940">
    <property type="entry name" value="DUF92"/>
    <property type="match status" value="1"/>
</dbReference>
<evidence type="ECO:0000313" key="8">
    <source>
        <dbReference type="Proteomes" id="UP000319671"/>
    </source>
</evidence>
<feature type="transmembrane region" description="Helical" evidence="6">
    <location>
        <begin position="83"/>
        <end position="103"/>
    </location>
</feature>
<dbReference type="Proteomes" id="UP000319671">
    <property type="component" value="Unassembled WGS sequence"/>
</dbReference>
<evidence type="ECO:0000256" key="5">
    <source>
        <dbReference type="ARBA" id="ARBA00023136"/>
    </source>
</evidence>
<comment type="subcellular location">
    <subcellularLocation>
        <location evidence="1">Membrane</location>
        <topology evidence="1">Multi-pass membrane protein</topology>
    </subcellularLocation>
</comment>
<dbReference type="AlphaFoldDB" id="A0A561DSU4"/>
<dbReference type="EMBL" id="VIVN01000002">
    <property type="protein sequence ID" value="TWE06443.1"/>
    <property type="molecule type" value="Genomic_DNA"/>
</dbReference>
<evidence type="ECO:0000313" key="7">
    <source>
        <dbReference type="EMBL" id="TWE06443.1"/>
    </source>
</evidence>
<evidence type="ECO:0000256" key="6">
    <source>
        <dbReference type="SAM" id="Phobius"/>
    </source>
</evidence>
<feature type="transmembrane region" description="Helical" evidence="6">
    <location>
        <begin position="153"/>
        <end position="175"/>
    </location>
</feature>
<comment type="similarity">
    <text evidence="2">Belongs to the TMEM19 family.</text>
</comment>
<dbReference type="GO" id="GO:0016020">
    <property type="term" value="C:membrane"/>
    <property type="evidence" value="ECO:0007669"/>
    <property type="project" value="UniProtKB-SubCell"/>
</dbReference>
<keyword evidence="4 6" id="KW-1133">Transmembrane helix</keyword>
<proteinExistence type="inferred from homology"/>
<name>A0A561DSU4_9BACI</name>
<keyword evidence="5 6" id="KW-0472">Membrane</keyword>
<keyword evidence="8" id="KW-1185">Reference proteome</keyword>
<feature type="transmembrane region" description="Helical" evidence="6">
    <location>
        <begin position="181"/>
        <end position="205"/>
    </location>
</feature>
<feature type="transmembrane region" description="Helical" evidence="6">
    <location>
        <begin position="241"/>
        <end position="260"/>
    </location>
</feature>
<accession>A0A561DSU4</accession>
<sequence length="261" mass="28503">MLEDLFINLVIIIGAMAGYFQKSLTLTGAFAAMLVGISVYAGMGLNGLALLGAFFVSSNFWSKYKRNVKKTMEEKLAKGATRDWLQVLANGGAAALFSLLYLFQPERAWLIGFMVCLASANSDTWASEIGSLSKKNPIYIRTFKRIERGTSGAISGLGSAAAAAGSFFISILGYFLFQLDIYLMLIVFLFGYIGNVIDTLFGAFYQQVYLCGHCGITTEKKSHCQTPTTRIKGLTLVDNDMVNFLSGFIASVLSIVILRLF</sequence>
<protein>
    <submittedName>
        <fullName evidence="7">Uncharacterized protein (TIGR00297 family)</fullName>
    </submittedName>
</protein>
<organism evidence="7 8">
    <name type="scientific">Neobacillus bataviensis</name>
    <dbReference type="NCBI Taxonomy" id="220685"/>
    <lineage>
        <taxon>Bacteria</taxon>
        <taxon>Bacillati</taxon>
        <taxon>Bacillota</taxon>
        <taxon>Bacilli</taxon>
        <taxon>Bacillales</taxon>
        <taxon>Bacillaceae</taxon>
        <taxon>Neobacillus</taxon>
    </lineage>
</organism>
<dbReference type="RefSeq" id="WP_144563188.1">
    <property type="nucleotide sequence ID" value="NZ_VIVN01000002.1"/>
</dbReference>
<evidence type="ECO:0000256" key="3">
    <source>
        <dbReference type="ARBA" id="ARBA00022692"/>
    </source>
</evidence>
<dbReference type="InterPro" id="IPR002794">
    <property type="entry name" value="DUF92_TMEM19"/>
</dbReference>
<evidence type="ECO:0000256" key="1">
    <source>
        <dbReference type="ARBA" id="ARBA00004141"/>
    </source>
</evidence>
<feature type="transmembrane region" description="Helical" evidence="6">
    <location>
        <begin position="33"/>
        <end position="62"/>
    </location>
</feature>
<evidence type="ECO:0000256" key="4">
    <source>
        <dbReference type="ARBA" id="ARBA00022989"/>
    </source>
</evidence>
<feature type="transmembrane region" description="Helical" evidence="6">
    <location>
        <begin position="5"/>
        <end position="21"/>
    </location>
</feature>
<reference evidence="7 8" key="1">
    <citation type="submission" date="2019-06" db="EMBL/GenBank/DDBJ databases">
        <title>Sorghum-associated microbial communities from plants grown in Nebraska, USA.</title>
        <authorList>
            <person name="Schachtman D."/>
        </authorList>
    </citation>
    <scope>NUCLEOTIDE SEQUENCE [LARGE SCALE GENOMIC DNA]</scope>
    <source>
        <strain evidence="7 8">2482</strain>
    </source>
</reference>
<keyword evidence="3 6" id="KW-0812">Transmembrane</keyword>
<dbReference type="PANTHER" id="PTHR13353">
    <property type="entry name" value="TRANSMEMBRANE PROTEIN 19"/>
    <property type="match status" value="1"/>
</dbReference>
<comment type="caution">
    <text evidence="7">The sequence shown here is derived from an EMBL/GenBank/DDBJ whole genome shotgun (WGS) entry which is preliminary data.</text>
</comment>
<dbReference type="PANTHER" id="PTHR13353:SF5">
    <property type="entry name" value="TRANSMEMBRANE PROTEIN 19"/>
    <property type="match status" value="1"/>
</dbReference>
<evidence type="ECO:0000256" key="2">
    <source>
        <dbReference type="ARBA" id="ARBA00009012"/>
    </source>
</evidence>